<protein>
    <recommendedName>
        <fullName evidence="4">Secreted protein</fullName>
    </recommendedName>
</protein>
<evidence type="ECO:0000256" key="1">
    <source>
        <dbReference type="SAM" id="SignalP"/>
    </source>
</evidence>
<feature type="chain" id="PRO_5012323901" description="Secreted protein" evidence="1">
    <location>
        <begin position="16"/>
        <end position="172"/>
    </location>
</feature>
<feature type="signal peptide" evidence="1">
    <location>
        <begin position="1"/>
        <end position="15"/>
    </location>
</feature>
<proteinExistence type="predicted"/>
<sequence>MKFLSFLVLVPIVASHLCFKSAAQFQNAEVKSCKTAYTSLVNSIRLDKGNECFLNDIKIVEKEGCRAELSPFLKLHIASCETILHAFSKVYKDCAKKSAFGGYNGYQTEFGVFLQKMPSGHSKDFADGEDEIDVAYPDENDEEYVEGSIREAAWDILEKFRSLQGPKWRVQA</sequence>
<evidence type="ECO:0008006" key="4">
    <source>
        <dbReference type="Google" id="ProtNLM"/>
    </source>
</evidence>
<dbReference type="AlphaFoldDB" id="A0A1U7LN51"/>
<dbReference type="EMBL" id="LXFE01001049">
    <property type="protein sequence ID" value="OLL23972.1"/>
    <property type="molecule type" value="Genomic_DNA"/>
</dbReference>
<evidence type="ECO:0000313" key="3">
    <source>
        <dbReference type="Proteomes" id="UP000186594"/>
    </source>
</evidence>
<keyword evidence="3" id="KW-1185">Reference proteome</keyword>
<reference evidence="2 3" key="1">
    <citation type="submission" date="2016-04" db="EMBL/GenBank/DDBJ databases">
        <title>Evolutionary innovation and constraint leading to complex multicellularity in the Ascomycota.</title>
        <authorList>
            <person name="Cisse O."/>
            <person name="Nguyen A."/>
            <person name="Hewitt D.A."/>
            <person name="Jedd G."/>
            <person name="Stajich J.E."/>
        </authorList>
    </citation>
    <scope>NUCLEOTIDE SEQUENCE [LARGE SCALE GENOMIC DNA]</scope>
    <source>
        <strain evidence="2 3">DAH-3</strain>
    </source>
</reference>
<dbReference type="Proteomes" id="UP000186594">
    <property type="component" value="Unassembled WGS sequence"/>
</dbReference>
<organism evidence="2 3">
    <name type="scientific">Neolecta irregularis (strain DAH-3)</name>
    <dbReference type="NCBI Taxonomy" id="1198029"/>
    <lineage>
        <taxon>Eukaryota</taxon>
        <taxon>Fungi</taxon>
        <taxon>Dikarya</taxon>
        <taxon>Ascomycota</taxon>
        <taxon>Taphrinomycotina</taxon>
        <taxon>Neolectales</taxon>
        <taxon>Neolectaceae</taxon>
        <taxon>Neolecta</taxon>
    </lineage>
</organism>
<name>A0A1U7LN51_NEOID</name>
<evidence type="ECO:0000313" key="2">
    <source>
        <dbReference type="EMBL" id="OLL23972.1"/>
    </source>
</evidence>
<gene>
    <name evidence="2" type="ORF">NEOLI_003418</name>
</gene>
<accession>A0A1U7LN51</accession>
<comment type="caution">
    <text evidence="2">The sequence shown here is derived from an EMBL/GenBank/DDBJ whole genome shotgun (WGS) entry which is preliminary data.</text>
</comment>
<keyword evidence="1" id="KW-0732">Signal</keyword>